<evidence type="ECO:0000256" key="1">
    <source>
        <dbReference type="SAM" id="Phobius"/>
    </source>
</evidence>
<evidence type="ECO:0000313" key="2">
    <source>
        <dbReference type="EMBL" id="HGL40849.1"/>
    </source>
</evidence>
<keyword evidence="1" id="KW-1133">Transmembrane helix</keyword>
<reference evidence="2" key="1">
    <citation type="journal article" date="2020" name="mSystems">
        <title>Genome- and Community-Level Interaction Insights into Carbon Utilization and Element Cycling Functions of Hydrothermarchaeota in Hydrothermal Sediment.</title>
        <authorList>
            <person name="Zhou Z."/>
            <person name="Liu Y."/>
            <person name="Xu W."/>
            <person name="Pan J."/>
            <person name="Luo Z.H."/>
            <person name="Li M."/>
        </authorList>
    </citation>
    <scope>NUCLEOTIDE SEQUENCE [LARGE SCALE GENOMIC DNA]</scope>
    <source>
        <strain evidence="2">SpSt-669</strain>
    </source>
</reference>
<proteinExistence type="predicted"/>
<dbReference type="EMBL" id="DTCM01000053">
    <property type="protein sequence ID" value="HGL40849.1"/>
    <property type="molecule type" value="Genomic_DNA"/>
</dbReference>
<keyword evidence="1" id="KW-0812">Transmembrane</keyword>
<sequence length="204" mass="21509">MICCGMEAAMLANARKIGSTGAIISTVGLLFSMLLAYIPIVTIAIGGPLTTAGIIAVVIALKRISEAVKQPEIYRFALYSAAATVAGMVAVVLLMLAWPPAYASVLGSPDPYTYAFTFPSYYLFGAIAVIGISAIFTIASAFLLKKSLDIVGDRLGIKTFKTSGLLLFLGAVLALVFVGVYISIAGYIILAVAFQTIRAENRWP</sequence>
<dbReference type="AlphaFoldDB" id="A0A7J3G565"/>
<feature type="transmembrane region" description="Helical" evidence="1">
    <location>
        <begin position="165"/>
        <end position="194"/>
    </location>
</feature>
<protein>
    <submittedName>
        <fullName evidence="2">DUF996 domain-containing protein</fullName>
    </submittedName>
</protein>
<accession>A0A7J3G565</accession>
<gene>
    <name evidence="2" type="ORF">ENU43_04205</name>
</gene>
<name>A0A7J3G565_CALS0</name>
<feature type="transmembrane region" description="Helical" evidence="1">
    <location>
        <begin position="76"/>
        <end position="101"/>
    </location>
</feature>
<feature type="transmembrane region" description="Helical" evidence="1">
    <location>
        <begin position="121"/>
        <end position="144"/>
    </location>
</feature>
<dbReference type="InterPro" id="IPR010397">
    <property type="entry name" value="DUF996"/>
</dbReference>
<organism evidence="2">
    <name type="scientific">Caldiarchaeum subterraneum</name>
    <dbReference type="NCBI Taxonomy" id="311458"/>
    <lineage>
        <taxon>Archaea</taxon>
        <taxon>Nitrososphaerota</taxon>
        <taxon>Candidatus Caldarchaeales</taxon>
        <taxon>Candidatus Caldarchaeaceae</taxon>
        <taxon>Candidatus Caldarchaeum</taxon>
    </lineage>
</organism>
<feature type="transmembrane region" description="Helical" evidence="1">
    <location>
        <begin position="44"/>
        <end position="64"/>
    </location>
</feature>
<keyword evidence="1" id="KW-0472">Membrane</keyword>
<comment type="caution">
    <text evidence="2">The sequence shown here is derived from an EMBL/GenBank/DDBJ whole genome shotgun (WGS) entry which is preliminary data.</text>
</comment>
<dbReference type="Pfam" id="PF06195">
    <property type="entry name" value="DUF996"/>
    <property type="match status" value="1"/>
</dbReference>
<feature type="transmembrane region" description="Helical" evidence="1">
    <location>
        <begin position="20"/>
        <end position="38"/>
    </location>
</feature>